<dbReference type="InterPro" id="IPR025427">
    <property type="entry name" value="DUF4160"/>
</dbReference>
<proteinExistence type="predicted"/>
<dbReference type="AlphaFoldDB" id="A0A949JVA0"/>
<name>A0A949JVA0_9FIRM</name>
<organism evidence="1 2">
    <name type="scientific">Diplocloster agilis</name>
    <dbReference type="NCBI Taxonomy" id="2850323"/>
    <lineage>
        <taxon>Bacteria</taxon>
        <taxon>Bacillati</taxon>
        <taxon>Bacillota</taxon>
        <taxon>Clostridia</taxon>
        <taxon>Lachnospirales</taxon>
        <taxon>Lachnospiraceae</taxon>
        <taxon>Diplocloster</taxon>
    </lineage>
</organism>
<dbReference type="RefSeq" id="WP_238720789.1">
    <property type="nucleotide sequence ID" value="NZ_JAHQCW010000005.1"/>
</dbReference>
<evidence type="ECO:0000313" key="1">
    <source>
        <dbReference type="EMBL" id="MBU9735788.1"/>
    </source>
</evidence>
<comment type="caution">
    <text evidence="1">The sequence shown here is derived from an EMBL/GenBank/DDBJ whole genome shotgun (WGS) entry which is preliminary data.</text>
</comment>
<sequence length="87" mass="10045">MPELCRFGGMVIVMLFKDTKQHNKPHVHVYYGEYEASVGLDGELLSGSLPSKQYKILVGWLLYNEENVYKAWNLAVQGEHFEKIKPM</sequence>
<evidence type="ECO:0000313" key="2">
    <source>
        <dbReference type="Proteomes" id="UP000712157"/>
    </source>
</evidence>
<dbReference type="Proteomes" id="UP000712157">
    <property type="component" value="Unassembled WGS sequence"/>
</dbReference>
<protein>
    <submittedName>
        <fullName evidence="1">DUF4160 domain-containing protein</fullName>
    </submittedName>
</protein>
<accession>A0A949JVA0</accession>
<keyword evidence="2" id="KW-1185">Reference proteome</keyword>
<gene>
    <name evidence="1" type="ORF">KTH89_04515</name>
</gene>
<dbReference type="EMBL" id="JAHQCW010000005">
    <property type="protein sequence ID" value="MBU9735788.1"/>
    <property type="molecule type" value="Genomic_DNA"/>
</dbReference>
<reference evidence="1" key="1">
    <citation type="submission" date="2021-06" db="EMBL/GenBank/DDBJ databases">
        <title>Description of novel taxa of the family Lachnospiraceae.</title>
        <authorList>
            <person name="Chaplin A.V."/>
            <person name="Sokolova S.R."/>
            <person name="Pikina A.P."/>
            <person name="Korzhanova M."/>
            <person name="Belova V."/>
            <person name="Korostin D."/>
            <person name="Efimov B.A."/>
        </authorList>
    </citation>
    <scope>NUCLEOTIDE SEQUENCE</scope>
    <source>
        <strain evidence="1">ASD5720</strain>
    </source>
</reference>
<dbReference type="Pfam" id="PF13711">
    <property type="entry name" value="DUF4160"/>
    <property type="match status" value="1"/>
</dbReference>